<dbReference type="EMBL" id="SRLO01016731">
    <property type="protein sequence ID" value="TNN23997.1"/>
    <property type="molecule type" value="Genomic_DNA"/>
</dbReference>
<feature type="transmembrane region" description="Helical" evidence="13">
    <location>
        <begin position="235"/>
        <end position="256"/>
    </location>
</feature>
<keyword evidence="6 11" id="KW-0297">G-protein coupled receptor</keyword>
<gene>
    <name evidence="15" type="primary">NPY2R_1</name>
    <name evidence="15" type="ORF">EYF80_065880</name>
</gene>
<name>A0A4Z2E5J5_9TELE</name>
<evidence type="ECO:0000256" key="10">
    <source>
        <dbReference type="ARBA" id="ARBA00032013"/>
    </source>
</evidence>
<evidence type="ECO:0000256" key="13">
    <source>
        <dbReference type="SAM" id="Phobius"/>
    </source>
</evidence>
<feature type="region of interest" description="Disordered" evidence="12">
    <location>
        <begin position="109"/>
        <end position="135"/>
    </location>
</feature>
<feature type="transmembrane region" description="Helical" evidence="13">
    <location>
        <begin position="375"/>
        <end position="393"/>
    </location>
</feature>
<dbReference type="GO" id="GO:0004983">
    <property type="term" value="F:neuropeptide Y receptor activity"/>
    <property type="evidence" value="ECO:0007669"/>
    <property type="project" value="InterPro"/>
</dbReference>
<feature type="transmembrane region" description="Helical" evidence="13">
    <location>
        <begin position="413"/>
        <end position="436"/>
    </location>
</feature>
<dbReference type="AlphaFoldDB" id="A0A4Z2E5J5"/>
<keyword evidence="9 11" id="KW-0807">Transducer</keyword>
<dbReference type="SMART" id="SM01381">
    <property type="entry name" value="7TM_GPCR_Srsx"/>
    <property type="match status" value="1"/>
</dbReference>
<dbReference type="PROSITE" id="PS50262">
    <property type="entry name" value="G_PROTEIN_RECEP_F1_2"/>
    <property type="match status" value="1"/>
</dbReference>
<evidence type="ECO:0000256" key="6">
    <source>
        <dbReference type="ARBA" id="ARBA00023040"/>
    </source>
</evidence>
<evidence type="ECO:0000256" key="5">
    <source>
        <dbReference type="ARBA" id="ARBA00022989"/>
    </source>
</evidence>
<evidence type="ECO:0000313" key="16">
    <source>
        <dbReference type="Proteomes" id="UP000314294"/>
    </source>
</evidence>
<dbReference type="InterPro" id="IPR001358">
    <property type="entry name" value="NPY2_rcpt"/>
</dbReference>
<evidence type="ECO:0000256" key="3">
    <source>
        <dbReference type="ARBA" id="ARBA00019472"/>
    </source>
</evidence>
<feature type="domain" description="G-protein coupled receptors family 1 profile" evidence="14">
    <location>
        <begin position="177"/>
        <end position="433"/>
    </location>
</feature>
<dbReference type="InterPro" id="IPR017452">
    <property type="entry name" value="GPCR_Rhodpsn_7TM"/>
</dbReference>
<dbReference type="PROSITE" id="PS00237">
    <property type="entry name" value="G_PROTEIN_RECEP_F1_1"/>
    <property type="match status" value="1"/>
</dbReference>
<evidence type="ECO:0000313" key="15">
    <source>
        <dbReference type="EMBL" id="TNN23997.1"/>
    </source>
</evidence>
<protein>
    <recommendedName>
        <fullName evidence="3">Neuropeptide Y receptor type 2</fullName>
    </recommendedName>
    <alternativeName>
        <fullName evidence="10">NPY-Y2 receptor</fullName>
    </alternativeName>
</protein>
<dbReference type="PRINTS" id="PR01012">
    <property type="entry name" value="NRPEPTIDEYR"/>
</dbReference>
<dbReference type="OrthoDB" id="9046662at2759"/>
<dbReference type="PANTHER" id="PTHR24235">
    <property type="entry name" value="NEUROPEPTIDE Y RECEPTOR"/>
    <property type="match status" value="1"/>
</dbReference>
<evidence type="ECO:0000259" key="14">
    <source>
        <dbReference type="PROSITE" id="PS50262"/>
    </source>
</evidence>
<comment type="caution">
    <text evidence="15">The sequence shown here is derived from an EMBL/GenBank/DDBJ whole genome shotgun (WGS) entry which is preliminary data.</text>
</comment>
<feature type="transmembrane region" description="Helical" evidence="13">
    <location>
        <begin position="164"/>
        <end position="186"/>
    </location>
</feature>
<dbReference type="Pfam" id="PF00001">
    <property type="entry name" value="7tm_1"/>
    <property type="match status" value="1"/>
</dbReference>
<dbReference type="InterPro" id="IPR000276">
    <property type="entry name" value="GPCR_Rhodpsn"/>
</dbReference>
<dbReference type="Gene3D" id="1.20.1070.10">
    <property type="entry name" value="Rhodopsin 7-helix transmembrane proteins"/>
    <property type="match status" value="1"/>
</dbReference>
<keyword evidence="4 11" id="KW-0812">Transmembrane</keyword>
<proteinExistence type="inferred from homology"/>
<keyword evidence="8 11" id="KW-0675">Receptor</keyword>
<dbReference type="GO" id="GO:0016020">
    <property type="term" value="C:membrane"/>
    <property type="evidence" value="ECO:0007669"/>
    <property type="project" value="UniProtKB-SubCell"/>
</dbReference>
<evidence type="ECO:0000256" key="1">
    <source>
        <dbReference type="ARBA" id="ARBA00004141"/>
    </source>
</evidence>
<evidence type="ECO:0000256" key="11">
    <source>
        <dbReference type="RuleBase" id="RU000688"/>
    </source>
</evidence>
<comment type="similarity">
    <text evidence="2 11">Belongs to the G-protein coupled receptor 1 family.</text>
</comment>
<dbReference type="InterPro" id="IPR000611">
    <property type="entry name" value="NPY_rcpt"/>
</dbReference>
<evidence type="ECO:0000256" key="2">
    <source>
        <dbReference type="ARBA" id="ARBA00010663"/>
    </source>
</evidence>
<evidence type="ECO:0000256" key="9">
    <source>
        <dbReference type="ARBA" id="ARBA00023224"/>
    </source>
</evidence>
<evidence type="ECO:0000256" key="7">
    <source>
        <dbReference type="ARBA" id="ARBA00023136"/>
    </source>
</evidence>
<keyword evidence="5 13" id="KW-1133">Transmembrane helix</keyword>
<feature type="transmembrane region" description="Helical" evidence="13">
    <location>
        <begin position="276"/>
        <end position="296"/>
    </location>
</feature>
<keyword evidence="16" id="KW-1185">Reference proteome</keyword>
<feature type="region of interest" description="Disordered" evidence="12">
    <location>
        <begin position="459"/>
        <end position="480"/>
    </location>
</feature>
<comment type="subcellular location">
    <subcellularLocation>
        <location evidence="1">Membrane</location>
        <topology evidence="1">Multi-pass membrane protein</topology>
    </subcellularLocation>
</comment>
<reference evidence="15 16" key="1">
    <citation type="submission" date="2019-03" db="EMBL/GenBank/DDBJ databases">
        <title>First draft genome of Liparis tanakae, snailfish: a comprehensive survey of snailfish specific genes.</title>
        <authorList>
            <person name="Kim W."/>
            <person name="Song I."/>
            <person name="Jeong J.-H."/>
            <person name="Kim D."/>
            <person name="Kim S."/>
            <person name="Ryu S."/>
            <person name="Song J.Y."/>
            <person name="Lee S.K."/>
        </authorList>
    </citation>
    <scope>NUCLEOTIDE SEQUENCE [LARGE SCALE GENOMIC DNA]</scope>
    <source>
        <tissue evidence="15">Muscle</tissue>
    </source>
</reference>
<evidence type="ECO:0000256" key="4">
    <source>
        <dbReference type="ARBA" id="ARBA00022692"/>
    </source>
</evidence>
<accession>A0A4Z2E5J5</accession>
<evidence type="ECO:0000256" key="12">
    <source>
        <dbReference type="SAM" id="MobiDB-lite"/>
    </source>
</evidence>
<dbReference type="PRINTS" id="PR01014">
    <property type="entry name" value="NRPEPTIDEY2R"/>
</dbReference>
<feature type="transmembrane region" description="Helical" evidence="13">
    <location>
        <begin position="198"/>
        <end position="223"/>
    </location>
</feature>
<dbReference type="PANTHER" id="PTHR24235:SF22">
    <property type="entry name" value="NEUROPEPTIDE Y RECEPTOR TYPE 2"/>
    <property type="match status" value="1"/>
</dbReference>
<keyword evidence="7 13" id="KW-0472">Membrane</keyword>
<evidence type="ECO:0000256" key="8">
    <source>
        <dbReference type="ARBA" id="ARBA00023170"/>
    </source>
</evidence>
<dbReference type="Proteomes" id="UP000314294">
    <property type="component" value="Unassembled WGS sequence"/>
</dbReference>
<organism evidence="15 16">
    <name type="scientific">Liparis tanakae</name>
    <name type="common">Tanaka's snailfish</name>
    <dbReference type="NCBI Taxonomy" id="230148"/>
    <lineage>
        <taxon>Eukaryota</taxon>
        <taxon>Metazoa</taxon>
        <taxon>Chordata</taxon>
        <taxon>Craniata</taxon>
        <taxon>Vertebrata</taxon>
        <taxon>Euteleostomi</taxon>
        <taxon>Actinopterygii</taxon>
        <taxon>Neopterygii</taxon>
        <taxon>Teleostei</taxon>
        <taxon>Neoteleostei</taxon>
        <taxon>Acanthomorphata</taxon>
        <taxon>Eupercaria</taxon>
        <taxon>Perciformes</taxon>
        <taxon>Cottioidei</taxon>
        <taxon>Cottales</taxon>
        <taxon>Liparidae</taxon>
        <taxon>Liparis</taxon>
    </lineage>
</organism>
<sequence length="480" mass="51896">MNSVPVNVDMNSVPVNVDVNSVPVNEDVNSVPVNVDVNSVPVNVDMNSVPVNEDVNSVPVNVDVNRVPVNVDMNSVPVNVDVNRVPVNVDVNRVPVNVDVNRVPVTPALRPVVPGNMSPPDTSNGSGPAEGAELRSQLNRSAGWQPPGFLSDATEHPGVQAALITAYCLVIALGLLGNALVLCVILRYRAMRTVTNLFIANLALADLLAGALCLPFTLAYTLLGEWRFGAALCHALPFGQALSVHVSVLTMSVIALDRYRCVVFHLGRRLTWRRSVLVTALTWTAGAVLAAPLAVFREYRLEEFPSVGLRVAVCSEKWPPGAGRGGAAYSLAMLLLQYVLPLAVISYAYVCIWVKLNNHVSPAGRGAAARRRRSTTRMLALSVLVFAGCWLPFHALQLASDLDLALRLPEYKLLFTLLHVGAMASTCSNPLLYGWMNRNYRTGFLMALRCHDQPDALHPDGSFRTRSTRRRPAGPGPTAV</sequence>
<feature type="transmembrane region" description="Helical" evidence="13">
    <location>
        <begin position="327"/>
        <end position="354"/>
    </location>
</feature>
<dbReference type="SUPFAM" id="SSF81321">
    <property type="entry name" value="Family A G protein-coupled receptor-like"/>
    <property type="match status" value="1"/>
</dbReference>
<dbReference type="PRINTS" id="PR00237">
    <property type="entry name" value="GPCRRHODOPSN"/>
</dbReference>